<organism evidence="2 3">
    <name type="scientific">Cuscuta epithymum</name>
    <dbReference type="NCBI Taxonomy" id="186058"/>
    <lineage>
        <taxon>Eukaryota</taxon>
        <taxon>Viridiplantae</taxon>
        <taxon>Streptophyta</taxon>
        <taxon>Embryophyta</taxon>
        <taxon>Tracheophyta</taxon>
        <taxon>Spermatophyta</taxon>
        <taxon>Magnoliopsida</taxon>
        <taxon>eudicotyledons</taxon>
        <taxon>Gunneridae</taxon>
        <taxon>Pentapetalae</taxon>
        <taxon>asterids</taxon>
        <taxon>lamiids</taxon>
        <taxon>Solanales</taxon>
        <taxon>Convolvulaceae</taxon>
        <taxon>Cuscuteae</taxon>
        <taxon>Cuscuta</taxon>
        <taxon>Cuscuta subgen. Cuscuta</taxon>
    </lineage>
</organism>
<sequence>MASYPVELVDGLNVRLFTWTENLLSNRFSKCGLLLFRMKRSVSRRTSAVFEESDVQLFDLVSHPQYLPEMINGAAILTGFFLPQTTPFLAAAVSDCLRGKFNVCEETLLCLGKSRAVVVIDVETKRLGQEKGYRVSTRHARLYEELNEYEEDDEEEEEEEEEEDGENRGVMITVREMDGDEEMSGLDSEEDEKSFVLDVFGDHYDEDYEDVICSIMTSLSKTPDFLRRGGGLICDEFQEFKEVVGGLKLYD</sequence>
<protein>
    <submittedName>
        <fullName evidence="2">Uncharacterized protein</fullName>
    </submittedName>
</protein>
<evidence type="ECO:0000313" key="3">
    <source>
        <dbReference type="Proteomes" id="UP001152523"/>
    </source>
</evidence>
<dbReference type="Proteomes" id="UP001152523">
    <property type="component" value="Unassembled WGS sequence"/>
</dbReference>
<keyword evidence="3" id="KW-1185">Reference proteome</keyword>
<dbReference type="EMBL" id="CAMAPF010001020">
    <property type="protein sequence ID" value="CAH9139926.1"/>
    <property type="molecule type" value="Genomic_DNA"/>
</dbReference>
<evidence type="ECO:0000313" key="2">
    <source>
        <dbReference type="EMBL" id="CAH9139926.1"/>
    </source>
</evidence>
<feature type="compositionally biased region" description="Acidic residues" evidence="1">
    <location>
        <begin position="146"/>
        <end position="165"/>
    </location>
</feature>
<comment type="caution">
    <text evidence="2">The sequence shown here is derived from an EMBL/GenBank/DDBJ whole genome shotgun (WGS) entry which is preliminary data.</text>
</comment>
<gene>
    <name evidence="2" type="ORF">CEPIT_LOCUS37953</name>
</gene>
<feature type="region of interest" description="Disordered" evidence="1">
    <location>
        <begin position="146"/>
        <end position="167"/>
    </location>
</feature>
<accession>A0AAV0FWC5</accession>
<dbReference type="AlphaFoldDB" id="A0AAV0FWC5"/>
<name>A0AAV0FWC5_9ASTE</name>
<evidence type="ECO:0000256" key="1">
    <source>
        <dbReference type="SAM" id="MobiDB-lite"/>
    </source>
</evidence>
<reference evidence="2" key="1">
    <citation type="submission" date="2022-07" db="EMBL/GenBank/DDBJ databases">
        <authorList>
            <person name="Macas J."/>
            <person name="Novak P."/>
            <person name="Neumann P."/>
        </authorList>
    </citation>
    <scope>NUCLEOTIDE SEQUENCE</scope>
</reference>
<proteinExistence type="predicted"/>